<organism evidence="1 2">
    <name type="scientific">Halorubrum distributum</name>
    <dbReference type="NCBI Taxonomy" id="29283"/>
    <lineage>
        <taxon>Archaea</taxon>
        <taxon>Methanobacteriati</taxon>
        <taxon>Methanobacteriota</taxon>
        <taxon>Stenosarchaea group</taxon>
        <taxon>Halobacteria</taxon>
        <taxon>Halobacteriales</taxon>
        <taxon>Haloferacaceae</taxon>
        <taxon>Halorubrum</taxon>
        <taxon>Halorubrum distributum group</taxon>
    </lineage>
</organism>
<evidence type="ECO:0000313" key="1">
    <source>
        <dbReference type="EMBL" id="MYL66666.1"/>
    </source>
</evidence>
<evidence type="ECO:0000313" key="2">
    <source>
        <dbReference type="Proteomes" id="UP000452321"/>
    </source>
</evidence>
<sequence length="73" mass="7607">MPPDVPATVSTADAGGTCAYCGSRVSDHDPIRVRDRDDGCGSPTCFCNYACLSAYADEQDLSAGNACEWSPGE</sequence>
<proteinExistence type="predicted"/>
<gene>
    <name evidence="1" type="ORF">GLW30_02830</name>
</gene>
<accession>A0A6B1IVA3</accession>
<dbReference type="RefSeq" id="WP_321168530.1">
    <property type="nucleotide sequence ID" value="NZ_WMFC01000003.1"/>
</dbReference>
<comment type="caution">
    <text evidence="1">The sequence shown here is derived from an EMBL/GenBank/DDBJ whole genome shotgun (WGS) entry which is preliminary data.</text>
</comment>
<name>A0A6B1IVA3_9EURY</name>
<dbReference type="Proteomes" id="UP000452321">
    <property type="component" value="Unassembled WGS sequence"/>
</dbReference>
<evidence type="ECO:0008006" key="3">
    <source>
        <dbReference type="Google" id="ProtNLM"/>
    </source>
</evidence>
<protein>
    <recommendedName>
        <fullName evidence="3">MYM-type domain-containing protein</fullName>
    </recommendedName>
</protein>
<reference evidence="1 2" key="1">
    <citation type="submission" date="2019-11" db="EMBL/GenBank/DDBJ databases">
        <title>Genome sequences of 17 halophilic strains isolated from different environments.</title>
        <authorList>
            <person name="Furrow R.E."/>
        </authorList>
    </citation>
    <scope>NUCLEOTIDE SEQUENCE [LARGE SCALE GENOMIC DNA]</scope>
    <source>
        <strain evidence="1 2">22502_06_Cabo</strain>
    </source>
</reference>
<dbReference type="EMBL" id="WMFC01000003">
    <property type="protein sequence ID" value="MYL66666.1"/>
    <property type="molecule type" value="Genomic_DNA"/>
</dbReference>
<dbReference type="AlphaFoldDB" id="A0A6B1IVA3"/>